<proteinExistence type="predicted"/>
<reference evidence="2 3" key="1">
    <citation type="submission" date="2022-04" db="EMBL/GenBank/DDBJ databases">
        <title>Roseobacter sp. WL0113 is a bacterium isolated from neritic sediment.</title>
        <authorList>
            <person name="Wang L."/>
            <person name="He W."/>
            <person name="Zhang D.-F."/>
        </authorList>
    </citation>
    <scope>NUCLEOTIDE SEQUENCE [LARGE SCALE GENOMIC DNA]</scope>
    <source>
        <strain evidence="2 3">WL0113</strain>
    </source>
</reference>
<evidence type="ECO:0000313" key="3">
    <source>
        <dbReference type="Proteomes" id="UP001208690"/>
    </source>
</evidence>
<name>A0ABT3BL11_9RHOB</name>
<keyword evidence="3" id="KW-1185">Reference proteome</keyword>
<dbReference type="Proteomes" id="UP001208690">
    <property type="component" value="Unassembled WGS sequence"/>
</dbReference>
<comment type="caution">
    <text evidence="2">The sequence shown here is derived from an EMBL/GenBank/DDBJ whole genome shotgun (WGS) entry which is preliminary data.</text>
</comment>
<organism evidence="2 3">
    <name type="scientific">Roseobacter sinensis</name>
    <dbReference type="NCBI Taxonomy" id="2931391"/>
    <lineage>
        <taxon>Bacteria</taxon>
        <taxon>Pseudomonadati</taxon>
        <taxon>Pseudomonadota</taxon>
        <taxon>Alphaproteobacteria</taxon>
        <taxon>Rhodobacterales</taxon>
        <taxon>Roseobacteraceae</taxon>
        <taxon>Roseobacter</taxon>
    </lineage>
</organism>
<evidence type="ECO:0000256" key="1">
    <source>
        <dbReference type="SAM" id="Coils"/>
    </source>
</evidence>
<gene>
    <name evidence="2" type="ORF">MUB52_22720</name>
</gene>
<evidence type="ECO:0000313" key="2">
    <source>
        <dbReference type="EMBL" id="MCV3274255.1"/>
    </source>
</evidence>
<keyword evidence="1" id="KW-0175">Coiled coil</keyword>
<dbReference type="EMBL" id="JALIEB010000034">
    <property type="protein sequence ID" value="MCV3274255.1"/>
    <property type="molecule type" value="Genomic_DNA"/>
</dbReference>
<dbReference type="RefSeq" id="WP_263846459.1">
    <property type="nucleotide sequence ID" value="NZ_JALIEB010000034.1"/>
</dbReference>
<feature type="coiled-coil region" evidence="1">
    <location>
        <begin position="56"/>
        <end position="90"/>
    </location>
</feature>
<protein>
    <submittedName>
        <fullName evidence="2">Uncharacterized protein</fullName>
    </submittedName>
</protein>
<accession>A0ABT3BL11</accession>
<sequence>MAGQSTTLDSLFQERMYLISALSQANADCLRALQTQSGHSILMMMEQRCSSTVEAQGNTNDEVDACRARIDRLEAELSQLDLKIEHAAREGQ</sequence>